<dbReference type="AlphaFoldDB" id="A0A0U3U971"/>
<protein>
    <submittedName>
        <fullName evidence="1">Uncharacterized protein</fullName>
    </submittedName>
</protein>
<name>A0A0U3U971_9BACT</name>
<reference evidence="1" key="1">
    <citation type="submission" date="2015-10" db="EMBL/GenBank/DDBJ databases">
        <title>Biosynthesis of SCL-MCL polyhydroxyalkanoates by metagenomic clones in Pseudomonas putida.</title>
        <authorList>
            <person name="Cheng J."/>
            <person name="Charles T.C."/>
        </authorList>
    </citation>
    <scope>NUCLEOTIDE SEQUENCE</scope>
</reference>
<dbReference type="EMBL" id="KT944269">
    <property type="protein sequence ID" value="ALV86583.1"/>
    <property type="molecule type" value="Genomic_DNA"/>
</dbReference>
<evidence type="ECO:0000313" key="1">
    <source>
        <dbReference type="EMBL" id="ALV86583.1"/>
    </source>
</evidence>
<sequence length="43" mass="4928">MTIPKFMLSNSLVGEERLCNNSGSAAQIVRARRGRHRRVIVRF</sequence>
<organism evidence="1">
    <name type="scientific">uncultured bacterium 25</name>
    <dbReference type="NCBI Taxonomy" id="1748273"/>
    <lineage>
        <taxon>Bacteria</taxon>
        <taxon>environmental samples</taxon>
    </lineage>
</organism>
<accession>A0A0U3U971</accession>
<proteinExistence type="predicted"/>